<evidence type="ECO:0000256" key="3">
    <source>
        <dbReference type="ARBA" id="ARBA00022813"/>
    </source>
</evidence>
<dbReference type="SUPFAM" id="SSF53335">
    <property type="entry name" value="S-adenosyl-L-methionine-dependent methyltransferases"/>
    <property type="match status" value="1"/>
</dbReference>
<keyword evidence="8" id="KW-1185">Reference proteome</keyword>
<dbReference type="InterPro" id="IPR003587">
    <property type="entry name" value="Hint_dom_N"/>
</dbReference>
<dbReference type="RefSeq" id="WP_139373074.1">
    <property type="nucleotide sequence ID" value="NZ_FUYE01000003.1"/>
</dbReference>
<proteinExistence type="predicted"/>
<organism evidence="7 8">
    <name type="scientific">Prosthecobacter debontii</name>
    <dbReference type="NCBI Taxonomy" id="48467"/>
    <lineage>
        <taxon>Bacteria</taxon>
        <taxon>Pseudomonadati</taxon>
        <taxon>Verrucomicrobiota</taxon>
        <taxon>Verrucomicrobiia</taxon>
        <taxon>Verrucomicrobiales</taxon>
        <taxon>Verrucomicrobiaceae</taxon>
        <taxon>Prosthecobacter</taxon>
    </lineage>
</organism>
<dbReference type="InterPro" id="IPR036844">
    <property type="entry name" value="Hint_dom_sf"/>
</dbReference>
<dbReference type="InterPro" id="IPR006141">
    <property type="entry name" value="Intein_N"/>
</dbReference>
<evidence type="ECO:0000256" key="5">
    <source>
        <dbReference type="SAM" id="MobiDB-lite"/>
    </source>
</evidence>
<dbReference type="GO" id="GO:0004519">
    <property type="term" value="F:endonuclease activity"/>
    <property type="evidence" value="ECO:0007669"/>
    <property type="project" value="InterPro"/>
</dbReference>
<evidence type="ECO:0000256" key="2">
    <source>
        <dbReference type="ARBA" id="ARBA00022679"/>
    </source>
</evidence>
<dbReference type="NCBIfam" id="TIGR01443">
    <property type="entry name" value="intein_Cterm"/>
    <property type="match status" value="1"/>
</dbReference>
<evidence type="ECO:0000256" key="1">
    <source>
        <dbReference type="ARBA" id="ARBA00022603"/>
    </source>
</evidence>
<keyword evidence="2" id="KW-0808">Transferase</keyword>
<dbReference type="OrthoDB" id="9800801at2"/>
<dbReference type="Gene3D" id="3.10.28.10">
    <property type="entry name" value="Homing endonucleases"/>
    <property type="match status" value="1"/>
</dbReference>
<dbReference type="Gene3D" id="3.40.50.150">
    <property type="entry name" value="Vaccinia Virus protein VP39"/>
    <property type="match status" value="2"/>
</dbReference>
<dbReference type="InterPro" id="IPR006142">
    <property type="entry name" value="INTEIN"/>
</dbReference>
<keyword evidence="4" id="KW-0651">Protein splicing</keyword>
<dbReference type="InterPro" id="IPR027434">
    <property type="entry name" value="Homing_endonucl"/>
</dbReference>
<feature type="domain" description="DOD-type homing endonuclease" evidence="6">
    <location>
        <begin position="340"/>
        <end position="473"/>
    </location>
</feature>
<accession>A0A1T4X5J5</accession>
<keyword evidence="1" id="KW-0489">Methyltransferase</keyword>
<dbReference type="SUPFAM" id="SSF51294">
    <property type="entry name" value="Hedgehog/intein (Hint) domain"/>
    <property type="match status" value="1"/>
</dbReference>
<gene>
    <name evidence="7" type="ORF">SAMN02745166_01046</name>
</gene>
<dbReference type="AlphaFoldDB" id="A0A1T4X5J5"/>
<sequence length="649" mass="71724">MAEHLADESVDLCVSSIPFGALFMYSGKAEDIGNNADGVDMRANQFGLHMRFFIEQLRRVLKPGRNACIHIQQLLRYVNQHGYMGRRDFRGAVVDLFAAGGLEWVGEVVIPKNPQVIAQRLSLHSLMFVTAKTNATKLAPAVNDYVMIFQKPGDCEPPVRAMRCAEKNPGGWVSSEEWIKWAHGVWDDIQETDVLDGWKSAREKDEEKHVCLASGSLVLTRNGYVPIETVESGDMVLTHMGRWRRVLEKRHMGFKPVVQVEAQGVAELKCTSDHRFWTRNCAGRGGKGRAAGSMNPSGHRRRARSAQPEWMEAHQTLGSYVNLPLPPVEDSPLTADDWWIIGRWLGDGHLDSRERAHISCSHAEAEGLLTRLGKRAGSVAKRETATQIALKDRQGQHSTQFTAMLKRCGRGAAGKRLPVEALSLEPVKAESLLAGYLSADGHYVAKHKRWTASSVSRALLLGMAMVAQRARGVAASVYAGRPAGSTAIQGRTVNTRQDWILGIPPRNVSAMMLNDGAWKKVRKIEATGEAEVWDLQVEGDESFVAEGCVVHNCPLQLEVIRRCVKLYTSPGETVLDPFMGIGSTAYVAIEQGRNAVGFELKESYHALALRNLEKQQREMEDAAVSDLFSLPVLGTLDIDNHRMVEGSLP</sequence>
<dbReference type="Gene3D" id="2.170.16.10">
    <property type="entry name" value="Hedgehog/Intein (Hint) domain"/>
    <property type="match status" value="1"/>
</dbReference>
<dbReference type="InterPro" id="IPR002941">
    <property type="entry name" value="DNA_methylase_N4/N6"/>
</dbReference>
<dbReference type="PROSITE" id="PS50818">
    <property type="entry name" value="INTEIN_C_TER"/>
    <property type="match status" value="1"/>
</dbReference>
<evidence type="ECO:0000313" key="7">
    <source>
        <dbReference type="EMBL" id="SKA84699.1"/>
    </source>
</evidence>
<dbReference type="InterPro" id="IPR029063">
    <property type="entry name" value="SAM-dependent_MTases_sf"/>
</dbReference>
<dbReference type="PROSITE" id="PS50819">
    <property type="entry name" value="INTEIN_ENDONUCLEASE"/>
    <property type="match status" value="1"/>
</dbReference>
<dbReference type="SMART" id="SM00305">
    <property type="entry name" value="HintC"/>
    <property type="match status" value="1"/>
</dbReference>
<dbReference type="Proteomes" id="UP000190774">
    <property type="component" value="Unassembled WGS sequence"/>
</dbReference>
<dbReference type="GO" id="GO:0003677">
    <property type="term" value="F:DNA binding"/>
    <property type="evidence" value="ECO:0007669"/>
    <property type="project" value="InterPro"/>
</dbReference>
<dbReference type="Pfam" id="PF01555">
    <property type="entry name" value="N6_N4_Mtase"/>
    <property type="match status" value="1"/>
</dbReference>
<dbReference type="SMART" id="SM00306">
    <property type="entry name" value="HintN"/>
    <property type="match status" value="1"/>
</dbReference>
<protein>
    <submittedName>
        <fullName evidence="7">Intein C-terminal splicing region/intein N-terminal splicing region</fullName>
    </submittedName>
</protein>
<dbReference type="EMBL" id="FUYE01000003">
    <property type="protein sequence ID" value="SKA84699.1"/>
    <property type="molecule type" value="Genomic_DNA"/>
</dbReference>
<dbReference type="GO" id="GO:0032259">
    <property type="term" value="P:methylation"/>
    <property type="evidence" value="ECO:0007669"/>
    <property type="project" value="UniProtKB-KW"/>
</dbReference>
<dbReference type="InterPro" id="IPR004042">
    <property type="entry name" value="Intein_endonuc_central"/>
</dbReference>
<evidence type="ECO:0000256" key="4">
    <source>
        <dbReference type="ARBA" id="ARBA00023000"/>
    </source>
</evidence>
<dbReference type="GO" id="GO:0008170">
    <property type="term" value="F:N-methyltransferase activity"/>
    <property type="evidence" value="ECO:0007669"/>
    <property type="project" value="InterPro"/>
</dbReference>
<dbReference type="STRING" id="48467.SAMN02745166_01046"/>
<evidence type="ECO:0000313" key="8">
    <source>
        <dbReference type="Proteomes" id="UP000190774"/>
    </source>
</evidence>
<dbReference type="InterPro" id="IPR003586">
    <property type="entry name" value="Hint_dom_C"/>
</dbReference>
<name>A0A1T4X5J5_9BACT</name>
<feature type="region of interest" description="Disordered" evidence="5">
    <location>
        <begin position="286"/>
        <end position="306"/>
    </location>
</feature>
<dbReference type="InterPro" id="IPR030934">
    <property type="entry name" value="Intein_C"/>
</dbReference>
<dbReference type="GO" id="GO:0016539">
    <property type="term" value="P:intein-mediated protein splicing"/>
    <property type="evidence" value="ECO:0007669"/>
    <property type="project" value="InterPro"/>
</dbReference>
<evidence type="ECO:0000259" key="6">
    <source>
        <dbReference type="PROSITE" id="PS50819"/>
    </source>
</evidence>
<reference evidence="8" key="1">
    <citation type="submission" date="2017-02" db="EMBL/GenBank/DDBJ databases">
        <authorList>
            <person name="Varghese N."/>
            <person name="Submissions S."/>
        </authorList>
    </citation>
    <scope>NUCLEOTIDE SEQUENCE [LARGE SCALE GENOMIC DNA]</scope>
    <source>
        <strain evidence="8">ATCC 700200</strain>
    </source>
</reference>
<dbReference type="CDD" id="cd00081">
    <property type="entry name" value="Hint"/>
    <property type="match status" value="1"/>
</dbReference>
<keyword evidence="3" id="KW-0068">Autocatalytic cleavage</keyword>
<dbReference type="PROSITE" id="PS50817">
    <property type="entry name" value="INTEIN_N_TER"/>
    <property type="match status" value="1"/>
</dbReference>
<dbReference type="PRINTS" id="PR00379">
    <property type="entry name" value="INTEIN"/>
</dbReference>